<evidence type="ECO:0000256" key="6">
    <source>
        <dbReference type="ARBA" id="ARBA00022840"/>
    </source>
</evidence>
<feature type="domain" description="ABC transporter" evidence="9">
    <location>
        <begin position="6"/>
        <end position="247"/>
    </location>
</feature>
<dbReference type="EMBL" id="PDSK01000093">
    <property type="protein sequence ID" value="PIE33888.1"/>
    <property type="molecule type" value="Genomic_DNA"/>
</dbReference>
<comment type="caution">
    <text evidence="10">The sequence shown here is derived from an EMBL/GenBank/DDBJ whole genome shotgun (WGS) entry which is preliminary data.</text>
</comment>
<dbReference type="GO" id="GO:0016887">
    <property type="term" value="F:ATP hydrolysis activity"/>
    <property type="evidence" value="ECO:0007669"/>
    <property type="project" value="InterPro"/>
</dbReference>
<name>A0A2G6KDY0_9BACT</name>
<keyword evidence="8" id="KW-0472">Membrane</keyword>
<evidence type="ECO:0000256" key="2">
    <source>
        <dbReference type="ARBA" id="ARBA00005417"/>
    </source>
</evidence>
<evidence type="ECO:0000256" key="8">
    <source>
        <dbReference type="ARBA" id="ARBA00023136"/>
    </source>
</evidence>
<dbReference type="GO" id="GO:0042626">
    <property type="term" value="F:ATPase-coupled transmembrane transporter activity"/>
    <property type="evidence" value="ECO:0007669"/>
    <property type="project" value="TreeGrafter"/>
</dbReference>
<dbReference type="Gene3D" id="3.40.50.300">
    <property type="entry name" value="P-loop containing nucleotide triphosphate hydrolases"/>
    <property type="match status" value="1"/>
</dbReference>
<dbReference type="Pfam" id="PF00005">
    <property type="entry name" value="ABC_tran"/>
    <property type="match status" value="1"/>
</dbReference>
<dbReference type="PROSITE" id="PS50893">
    <property type="entry name" value="ABC_TRANSPORTER_2"/>
    <property type="match status" value="1"/>
</dbReference>
<evidence type="ECO:0000256" key="7">
    <source>
        <dbReference type="ARBA" id="ARBA00022967"/>
    </source>
</evidence>
<keyword evidence="6" id="KW-0067">ATP-binding</keyword>
<dbReference type="InterPro" id="IPR003593">
    <property type="entry name" value="AAA+_ATPase"/>
</dbReference>
<dbReference type="CDD" id="cd03225">
    <property type="entry name" value="ABC_cobalt_CbiO_domain1"/>
    <property type="match status" value="1"/>
</dbReference>
<evidence type="ECO:0000256" key="4">
    <source>
        <dbReference type="ARBA" id="ARBA00022475"/>
    </source>
</evidence>
<proteinExistence type="inferred from homology"/>
<dbReference type="InterPro" id="IPR027417">
    <property type="entry name" value="P-loop_NTPase"/>
</dbReference>
<comment type="similarity">
    <text evidence="2">Belongs to the ABC transporter superfamily.</text>
</comment>
<dbReference type="FunFam" id="3.40.50.300:FF:000224">
    <property type="entry name" value="Energy-coupling factor transporter ATP-binding protein EcfA"/>
    <property type="match status" value="1"/>
</dbReference>
<dbReference type="PROSITE" id="PS00211">
    <property type="entry name" value="ABC_TRANSPORTER_1"/>
    <property type="match status" value="1"/>
</dbReference>
<reference evidence="10 11" key="1">
    <citation type="submission" date="2017-10" db="EMBL/GenBank/DDBJ databases">
        <title>Novel microbial diversity and functional potential in the marine mammal oral microbiome.</title>
        <authorList>
            <person name="Dudek N.K."/>
            <person name="Sun C.L."/>
            <person name="Burstein D."/>
            <person name="Kantor R.S."/>
            <person name="Aliaga Goltsman D.S."/>
            <person name="Bik E.M."/>
            <person name="Thomas B.C."/>
            <person name="Banfield J.F."/>
            <person name="Relman D.A."/>
        </authorList>
    </citation>
    <scope>NUCLEOTIDE SEQUENCE [LARGE SCALE GENOMIC DNA]</scope>
    <source>
        <strain evidence="10">DOLJORAL78_47_16</strain>
    </source>
</reference>
<evidence type="ECO:0000313" key="10">
    <source>
        <dbReference type="EMBL" id="PIE33888.1"/>
    </source>
</evidence>
<keyword evidence="3" id="KW-0813">Transport</keyword>
<keyword evidence="7" id="KW-1278">Translocase</keyword>
<keyword evidence="4" id="KW-1003">Cell membrane</keyword>
<dbReference type="Proteomes" id="UP000230821">
    <property type="component" value="Unassembled WGS sequence"/>
</dbReference>
<dbReference type="SUPFAM" id="SSF52540">
    <property type="entry name" value="P-loop containing nucleoside triphosphate hydrolases"/>
    <property type="match status" value="1"/>
</dbReference>
<evidence type="ECO:0000256" key="3">
    <source>
        <dbReference type="ARBA" id="ARBA00022448"/>
    </source>
</evidence>
<dbReference type="SMART" id="SM00382">
    <property type="entry name" value="AAA"/>
    <property type="match status" value="1"/>
</dbReference>
<dbReference type="PANTHER" id="PTHR43553">
    <property type="entry name" value="HEAVY METAL TRANSPORTER"/>
    <property type="match status" value="1"/>
</dbReference>
<comment type="subcellular location">
    <subcellularLocation>
        <location evidence="1">Cell membrane</location>
    </subcellularLocation>
</comment>
<accession>A0A2G6KDY0</accession>
<organism evidence="10 11">
    <name type="scientific">candidate division KSB3 bacterium</name>
    <dbReference type="NCBI Taxonomy" id="2044937"/>
    <lineage>
        <taxon>Bacteria</taxon>
        <taxon>candidate division KSB3</taxon>
    </lineage>
</organism>
<sequence length="289" mass="32815">MTNRFCEFQQVHYCYPRQEKPIIAHLSFSVKEGEFLGILGADDSGKTTLAKLFKGFLLPTQGHIYFTLPHDSLTLSASSRTEELYTLRRSVGAIFSDPENQIVGTTVEEDMAFGLENLQVEHREMRMRVERTLEQFGLSQYAEREPHTLSGGEQQKLCIAGVLAMEPECLVFDEPLSFLDRQSRNELLDIFQSLHASGKTLIYLTSDPEELMNTDRILILQNGTLSGEYSPTDLWENLDILEQAGIYPPDMMRFRAVLQQRGVPLAKNTLTPEALACEILRYCHNTTTD</sequence>
<evidence type="ECO:0000256" key="5">
    <source>
        <dbReference type="ARBA" id="ARBA00022741"/>
    </source>
</evidence>
<evidence type="ECO:0000256" key="1">
    <source>
        <dbReference type="ARBA" id="ARBA00004236"/>
    </source>
</evidence>
<dbReference type="GO" id="GO:0005524">
    <property type="term" value="F:ATP binding"/>
    <property type="evidence" value="ECO:0007669"/>
    <property type="project" value="UniProtKB-KW"/>
</dbReference>
<dbReference type="InterPro" id="IPR017871">
    <property type="entry name" value="ABC_transporter-like_CS"/>
</dbReference>
<keyword evidence="5" id="KW-0547">Nucleotide-binding</keyword>
<dbReference type="InterPro" id="IPR050095">
    <property type="entry name" value="ECF_ABC_transporter_ATP-bd"/>
</dbReference>
<evidence type="ECO:0000259" key="9">
    <source>
        <dbReference type="PROSITE" id="PS50893"/>
    </source>
</evidence>
<dbReference type="InterPro" id="IPR015856">
    <property type="entry name" value="ABC_transpr_CbiO/EcfA_su"/>
</dbReference>
<dbReference type="AlphaFoldDB" id="A0A2G6KDY0"/>
<gene>
    <name evidence="10" type="ORF">CSA56_09370</name>
</gene>
<protein>
    <recommendedName>
        <fullName evidence="9">ABC transporter domain-containing protein</fullName>
    </recommendedName>
</protein>
<dbReference type="InterPro" id="IPR003439">
    <property type="entry name" value="ABC_transporter-like_ATP-bd"/>
</dbReference>
<dbReference type="GO" id="GO:0043190">
    <property type="term" value="C:ATP-binding cassette (ABC) transporter complex"/>
    <property type="evidence" value="ECO:0007669"/>
    <property type="project" value="TreeGrafter"/>
</dbReference>
<evidence type="ECO:0000313" key="11">
    <source>
        <dbReference type="Proteomes" id="UP000230821"/>
    </source>
</evidence>